<dbReference type="SUPFAM" id="SSF52058">
    <property type="entry name" value="L domain-like"/>
    <property type="match status" value="2"/>
</dbReference>
<evidence type="ECO:0008006" key="6">
    <source>
        <dbReference type="Google" id="ProtNLM"/>
    </source>
</evidence>
<name>A0A1Y1YNK5_9PLEO</name>
<feature type="compositionally biased region" description="Polar residues" evidence="3">
    <location>
        <begin position="101"/>
        <end position="117"/>
    </location>
</feature>
<dbReference type="SMART" id="SM00364">
    <property type="entry name" value="LRR_BAC"/>
    <property type="match status" value="7"/>
</dbReference>
<evidence type="ECO:0000256" key="3">
    <source>
        <dbReference type="SAM" id="MobiDB-lite"/>
    </source>
</evidence>
<keyword evidence="2" id="KW-0677">Repeat</keyword>
<dbReference type="AlphaFoldDB" id="A0A1Y1YNK5"/>
<dbReference type="Pfam" id="PF00560">
    <property type="entry name" value="LRR_1"/>
    <property type="match status" value="1"/>
</dbReference>
<dbReference type="InterPro" id="IPR050216">
    <property type="entry name" value="LRR_domain-containing"/>
</dbReference>
<dbReference type="PANTHER" id="PTHR48051">
    <property type="match status" value="1"/>
</dbReference>
<feature type="compositionally biased region" description="Basic and acidic residues" evidence="3">
    <location>
        <begin position="427"/>
        <end position="436"/>
    </location>
</feature>
<protein>
    <recommendedName>
        <fullName evidence="6">Leucine-rich repeat-containing protein 40</fullName>
    </recommendedName>
</protein>
<evidence type="ECO:0000313" key="5">
    <source>
        <dbReference type="Proteomes" id="UP000193144"/>
    </source>
</evidence>
<evidence type="ECO:0000313" key="4">
    <source>
        <dbReference type="EMBL" id="ORX99555.1"/>
    </source>
</evidence>
<reference evidence="4 5" key="1">
    <citation type="submission" date="2016-07" db="EMBL/GenBank/DDBJ databases">
        <title>Pervasive Adenine N6-methylation of Active Genes in Fungi.</title>
        <authorList>
            <consortium name="DOE Joint Genome Institute"/>
            <person name="Mondo S.J."/>
            <person name="Dannebaum R.O."/>
            <person name="Kuo R.C."/>
            <person name="Labutti K."/>
            <person name="Haridas S."/>
            <person name="Kuo A."/>
            <person name="Salamov A."/>
            <person name="Ahrendt S.R."/>
            <person name="Lipzen A."/>
            <person name="Sullivan W."/>
            <person name="Andreopoulos W.B."/>
            <person name="Clum A."/>
            <person name="Lindquist E."/>
            <person name="Daum C."/>
            <person name="Ramamoorthy G.K."/>
            <person name="Gryganskyi A."/>
            <person name="Culley D."/>
            <person name="Magnuson J.K."/>
            <person name="James T.Y."/>
            <person name="O'Malley M.A."/>
            <person name="Stajich J.E."/>
            <person name="Spatafora J.W."/>
            <person name="Visel A."/>
            <person name="Grigoriev I.V."/>
        </authorList>
    </citation>
    <scope>NUCLEOTIDE SEQUENCE [LARGE SCALE GENOMIC DNA]</scope>
    <source>
        <strain evidence="4 5">CBS 115471</strain>
    </source>
</reference>
<feature type="compositionally biased region" description="Polar residues" evidence="3">
    <location>
        <begin position="26"/>
        <end position="40"/>
    </location>
</feature>
<feature type="compositionally biased region" description="Low complexity" evidence="3">
    <location>
        <begin position="157"/>
        <end position="172"/>
    </location>
</feature>
<dbReference type="InterPro" id="IPR001611">
    <property type="entry name" value="Leu-rich_rpt"/>
</dbReference>
<dbReference type="PANTHER" id="PTHR48051:SF1">
    <property type="entry name" value="RAS SUPPRESSOR PROTEIN 1"/>
    <property type="match status" value="1"/>
</dbReference>
<dbReference type="Gene3D" id="3.80.10.10">
    <property type="entry name" value="Ribonuclease Inhibitor"/>
    <property type="match status" value="2"/>
</dbReference>
<organism evidence="4 5">
    <name type="scientific">Clohesyomyces aquaticus</name>
    <dbReference type="NCBI Taxonomy" id="1231657"/>
    <lineage>
        <taxon>Eukaryota</taxon>
        <taxon>Fungi</taxon>
        <taxon>Dikarya</taxon>
        <taxon>Ascomycota</taxon>
        <taxon>Pezizomycotina</taxon>
        <taxon>Dothideomycetes</taxon>
        <taxon>Pleosporomycetidae</taxon>
        <taxon>Pleosporales</taxon>
        <taxon>Lindgomycetaceae</taxon>
        <taxon>Clohesyomyces</taxon>
    </lineage>
</organism>
<feature type="compositionally biased region" description="Low complexity" evidence="3">
    <location>
        <begin position="67"/>
        <end position="100"/>
    </location>
</feature>
<evidence type="ECO:0000256" key="2">
    <source>
        <dbReference type="ARBA" id="ARBA00022737"/>
    </source>
</evidence>
<feature type="compositionally biased region" description="Polar residues" evidence="3">
    <location>
        <begin position="315"/>
        <end position="337"/>
    </location>
</feature>
<dbReference type="InterPro" id="IPR032675">
    <property type="entry name" value="LRR_dom_sf"/>
</dbReference>
<comment type="caution">
    <text evidence="4">The sequence shown here is derived from an EMBL/GenBank/DDBJ whole genome shotgun (WGS) entry which is preliminary data.</text>
</comment>
<accession>A0A1Y1YNK5</accession>
<feature type="region of interest" description="Disordered" evidence="3">
    <location>
        <begin position="1"/>
        <end position="453"/>
    </location>
</feature>
<dbReference type="Pfam" id="PF13855">
    <property type="entry name" value="LRR_8"/>
    <property type="match status" value="2"/>
</dbReference>
<dbReference type="InterPro" id="IPR003591">
    <property type="entry name" value="Leu-rich_rpt_typical-subtyp"/>
</dbReference>
<dbReference type="EMBL" id="MCFA01000196">
    <property type="protein sequence ID" value="ORX99555.1"/>
    <property type="molecule type" value="Genomic_DNA"/>
</dbReference>
<dbReference type="OrthoDB" id="676979at2759"/>
<dbReference type="SMART" id="SM00369">
    <property type="entry name" value="LRR_TYP"/>
    <property type="match status" value="10"/>
</dbReference>
<feature type="compositionally biased region" description="Polar residues" evidence="3">
    <location>
        <begin position="405"/>
        <end position="424"/>
    </location>
</feature>
<keyword evidence="5" id="KW-1185">Reference proteome</keyword>
<dbReference type="GO" id="GO:0005737">
    <property type="term" value="C:cytoplasm"/>
    <property type="evidence" value="ECO:0007669"/>
    <property type="project" value="TreeGrafter"/>
</dbReference>
<sequence>MDTPSGIPVRSSGIPRPTSRLPVLRSSASQSQLRPQASNEQLRKRPSVSSLARPAQSPTTLQKKPSRASLARTSTPSTTASAPNTSSTRASLASSTRRTSVIPSSTQTTRASITNPNVFKKPVGRPPSRQSRVPPPGAASTKPNAGQKQDVLGSLDGFRSASRASSRAGSRAGFRDDESEQVPESDAAPANPAPRKARPSLSDRTIESLAQIPSSPAGKGRRRSSFFSADNSMPPPIRPASALSNNGTRRPMTSDGTPQPRPATPRKDGLSQRGSMTAPGKRSVSAAVPNHLVSTPSKPPSIGRPASTLRKLPLTQMQNMQTTPKPRPLSNSKTMTARTPKARPSLAGTFGKAMSPPATAIPLTPSPGRENHVADGTPDSGRKVSTSSIALREQIAKAKAARRSGATNQAAETPRKPSSSSNALREQIAKAKEAARRATTARQFGTSTPPREVPAVTENEYGIEPDPAEISQFDFGLDDPFNQSLKGSKSLLRKRIDGARVDGRLNLAAMGLSEIPDDVLDMYKYDPNDNSVAWGEVVDLTVIIAADNELQSLPDRMFPDIDMESAFDSDDAGPQFGAVQSFDLHGNALRQLPVGLRHLSQLSKLNLSRNQLPLKAFEVISQMTALRELKLAENALEGPLSISVGNLTQLEVLELQTNKLTELPVEIRELTHLRALNLSDNKLRVLPTELFTSVPIIELNVSKNAFSGSFFDVDTVPHLQTLLLANNSITSLCENGTVLLPALKTLDISINRLTALPDISSWTSLVTLLVGENKLKELPEGFLSLKQLRNADFTANDLTKVDERIALMDALDNLTLAANPIRDRKFLTMNTEDIKRDLRSRLDVSGADVAGDDEETVEASETPEADSDWKLKPSGTLDLSFKNLTVVDEGLMTSFSESNDIRQLHLQQNYLSAIPPILSQLTFLTVLDLSKNCIETPLTETVELPKLRELRLTGNKVQSLQDITSFLFAPNLQHLDVSNNRIAGALPMLRESFPELLLFMASDNAITEVSAESLDGLKIANLSNNEIDRLEPRIGLLAGTLTGLEVEGNKFRVPNYKVLQKGTDAVLAWLRDKIPSPTEEEFFSAGE</sequence>
<keyword evidence="1" id="KW-0433">Leucine-rich repeat</keyword>
<gene>
    <name evidence="4" type="ORF">BCR34DRAFT_606574</name>
</gene>
<evidence type="ECO:0000256" key="1">
    <source>
        <dbReference type="ARBA" id="ARBA00022614"/>
    </source>
</evidence>
<dbReference type="PROSITE" id="PS51450">
    <property type="entry name" value="LRR"/>
    <property type="match status" value="2"/>
</dbReference>
<dbReference type="Proteomes" id="UP000193144">
    <property type="component" value="Unassembled WGS sequence"/>
</dbReference>
<dbReference type="STRING" id="1231657.A0A1Y1YNK5"/>
<proteinExistence type="predicted"/>